<dbReference type="InterPro" id="IPR050109">
    <property type="entry name" value="HTH-type_TetR-like_transc_reg"/>
</dbReference>
<dbReference type="Proteomes" id="UP000032545">
    <property type="component" value="Unassembled WGS sequence"/>
</dbReference>
<keyword evidence="1" id="KW-0805">Transcription regulation</keyword>
<dbReference type="PATRIC" id="fig|1502723.3.peg.3807"/>
<evidence type="ECO:0000256" key="1">
    <source>
        <dbReference type="ARBA" id="ARBA00023015"/>
    </source>
</evidence>
<reference evidence="7 8" key="2">
    <citation type="journal article" date="2016" name="Genome Announc.">
        <title>Permanent Draft Genome Sequences for Two Variants of Frankia sp. Strain CpI1, the First Frankia Strain Isolated from Root Nodules of Comptonia peregrina.</title>
        <authorList>
            <person name="Oshone R."/>
            <person name="Hurst S.G.IV."/>
            <person name="Abebe-Akele F."/>
            <person name="Simpson S."/>
            <person name="Morris K."/>
            <person name="Thomas W.K."/>
            <person name="Tisa L.S."/>
        </authorList>
    </citation>
    <scope>NUCLEOTIDE SEQUENCE [LARGE SCALE GENOMIC DNA]</scope>
    <source>
        <strain evidence="8">CpI1-S</strain>
    </source>
</reference>
<dbReference type="InterPro" id="IPR036271">
    <property type="entry name" value="Tet_transcr_reg_TetR-rel_C_sf"/>
</dbReference>
<feature type="DNA-binding region" description="H-T-H motif" evidence="4">
    <location>
        <begin position="55"/>
        <end position="74"/>
    </location>
</feature>
<comment type="caution">
    <text evidence="7">The sequence shown here is derived from an EMBL/GenBank/DDBJ whole genome shotgun (WGS) entry which is preliminary data.</text>
</comment>
<dbReference type="RefSeq" id="WP_082122074.1">
    <property type="nucleotide sequence ID" value="NZ_JYFN01000034.1"/>
</dbReference>
<keyword evidence="3" id="KW-0804">Transcription</keyword>
<dbReference type="EMBL" id="JYFN01000034">
    <property type="protein sequence ID" value="KJE21644.1"/>
    <property type="molecule type" value="Genomic_DNA"/>
</dbReference>
<feature type="region of interest" description="Disordered" evidence="5">
    <location>
        <begin position="1"/>
        <end position="27"/>
    </location>
</feature>
<name>A0A0D8BCF2_9ACTN</name>
<dbReference type="GO" id="GO:0000976">
    <property type="term" value="F:transcription cis-regulatory region binding"/>
    <property type="evidence" value="ECO:0007669"/>
    <property type="project" value="TreeGrafter"/>
</dbReference>
<dbReference type="SUPFAM" id="SSF48498">
    <property type="entry name" value="Tetracyclin repressor-like, C-terminal domain"/>
    <property type="match status" value="1"/>
</dbReference>
<sequence length="223" mass="25261">MSRAQDLTASDEGSQSDAPRRRIGRPLAYAPEEERSMMIRAAYRVLARADSGSVTVSEILTEAQLSTRSFYRHFKSKDQLLLSMFEEESERATAQLTERLASAPDPYTAIGEWIRFYIQLAFEPRRHRRTLVMQTLELHRVAGYAETLARHQELNRAPLIQALEAGAAQGTFRHTRPASDAVMIQDIANNVLLRRRDGIEQNDSETVMATICEFLSRAIGVQH</sequence>
<gene>
    <name evidence="7" type="ORF">FF36_04101</name>
</gene>
<dbReference type="PROSITE" id="PS50977">
    <property type="entry name" value="HTH_TETR_2"/>
    <property type="match status" value="1"/>
</dbReference>
<evidence type="ECO:0000313" key="8">
    <source>
        <dbReference type="Proteomes" id="UP000032545"/>
    </source>
</evidence>
<dbReference type="PANTHER" id="PTHR30055:SF238">
    <property type="entry name" value="MYCOFACTOCIN BIOSYNTHESIS TRANSCRIPTIONAL REGULATOR MFTR-RELATED"/>
    <property type="match status" value="1"/>
</dbReference>
<dbReference type="Pfam" id="PF00440">
    <property type="entry name" value="TetR_N"/>
    <property type="match status" value="1"/>
</dbReference>
<evidence type="ECO:0000313" key="7">
    <source>
        <dbReference type="EMBL" id="KJE21644.1"/>
    </source>
</evidence>
<evidence type="ECO:0000259" key="6">
    <source>
        <dbReference type="PROSITE" id="PS50977"/>
    </source>
</evidence>
<evidence type="ECO:0000256" key="2">
    <source>
        <dbReference type="ARBA" id="ARBA00023125"/>
    </source>
</evidence>
<dbReference type="Gene3D" id="1.10.357.10">
    <property type="entry name" value="Tetracycline Repressor, domain 2"/>
    <property type="match status" value="1"/>
</dbReference>
<feature type="compositionally biased region" description="Polar residues" evidence="5">
    <location>
        <begin position="1"/>
        <end position="17"/>
    </location>
</feature>
<evidence type="ECO:0000256" key="3">
    <source>
        <dbReference type="ARBA" id="ARBA00023163"/>
    </source>
</evidence>
<keyword evidence="2 4" id="KW-0238">DNA-binding</keyword>
<dbReference type="SUPFAM" id="SSF46689">
    <property type="entry name" value="Homeodomain-like"/>
    <property type="match status" value="1"/>
</dbReference>
<organism evidence="7 8">
    <name type="scientific">Frankia torreyi</name>
    <dbReference type="NCBI Taxonomy" id="1856"/>
    <lineage>
        <taxon>Bacteria</taxon>
        <taxon>Bacillati</taxon>
        <taxon>Actinomycetota</taxon>
        <taxon>Actinomycetes</taxon>
        <taxon>Frankiales</taxon>
        <taxon>Frankiaceae</taxon>
        <taxon>Frankia</taxon>
    </lineage>
</organism>
<proteinExistence type="predicted"/>
<keyword evidence="8" id="KW-1185">Reference proteome</keyword>
<reference evidence="8" key="1">
    <citation type="submission" date="2015-02" db="EMBL/GenBank/DDBJ databases">
        <title>Draft Genome of Frankia sp. CpI1-S.</title>
        <authorList>
            <person name="Oshone R.T."/>
            <person name="Ngom M."/>
            <person name="Ghodhbane-Gtari F."/>
            <person name="Gtari M."/>
            <person name="Morris K."/>
            <person name="Thomas K."/>
            <person name="Sen A."/>
            <person name="Tisa L.S."/>
        </authorList>
    </citation>
    <scope>NUCLEOTIDE SEQUENCE [LARGE SCALE GENOMIC DNA]</scope>
    <source>
        <strain evidence="8">CpI1-S</strain>
    </source>
</reference>
<protein>
    <submittedName>
        <fullName evidence="7">Transcriptional regulator, TetR family</fullName>
    </submittedName>
</protein>
<dbReference type="InterPro" id="IPR001647">
    <property type="entry name" value="HTH_TetR"/>
</dbReference>
<dbReference type="PANTHER" id="PTHR30055">
    <property type="entry name" value="HTH-TYPE TRANSCRIPTIONAL REGULATOR RUTR"/>
    <property type="match status" value="1"/>
</dbReference>
<dbReference type="GO" id="GO:0003700">
    <property type="term" value="F:DNA-binding transcription factor activity"/>
    <property type="evidence" value="ECO:0007669"/>
    <property type="project" value="TreeGrafter"/>
</dbReference>
<accession>A0A0D8BCF2</accession>
<dbReference type="AlphaFoldDB" id="A0A0D8BCF2"/>
<feature type="domain" description="HTH tetR-type" evidence="6">
    <location>
        <begin position="32"/>
        <end position="92"/>
    </location>
</feature>
<dbReference type="Gene3D" id="1.10.10.60">
    <property type="entry name" value="Homeodomain-like"/>
    <property type="match status" value="1"/>
</dbReference>
<evidence type="ECO:0000256" key="4">
    <source>
        <dbReference type="PROSITE-ProRule" id="PRU00335"/>
    </source>
</evidence>
<dbReference type="InterPro" id="IPR009057">
    <property type="entry name" value="Homeodomain-like_sf"/>
</dbReference>
<evidence type="ECO:0000256" key="5">
    <source>
        <dbReference type="SAM" id="MobiDB-lite"/>
    </source>
</evidence>